<evidence type="ECO:0000256" key="15">
    <source>
        <dbReference type="ARBA" id="ARBA00041470"/>
    </source>
</evidence>
<evidence type="ECO:0000256" key="14">
    <source>
        <dbReference type="ARBA" id="ARBA00039468"/>
    </source>
</evidence>
<dbReference type="GO" id="GO:0070971">
    <property type="term" value="C:endoplasmic reticulum exit site"/>
    <property type="evidence" value="ECO:0007669"/>
    <property type="project" value="TreeGrafter"/>
</dbReference>
<dbReference type="FunFam" id="1.20.940.10:FF:000001">
    <property type="entry name" value="Protein transport protein Sec31A isoform A"/>
    <property type="match status" value="1"/>
</dbReference>
<feature type="compositionally biased region" description="Polar residues" evidence="18">
    <location>
        <begin position="823"/>
        <end position="852"/>
    </location>
</feature>
<keyword evidence="6 17" id="KW-0853">WD repeat</keyword>
<evidence type="ECO:0000313" key="20">
    <source>
        <dbReference type="EMBL" id="CAH0386488.1"/>
    </source>
</evidence>
<dbReference type="InterPro" id="IPR001680">
    <property type="entry name" value="WD40_rpt"/>
</dbReference>
<dbReference type="GO" id="GO:0015031">
    <property type="term" value="P:protein transport"/>
    <property type="evidence" value="ECO:0007669"/>
    <property type="project" value="UniProtKB-KW"/>
</dbReference>
<dbReference type="Gene3D" id="1.20.940.10">
    <property type="entry name" value="Functional domain of the splicing factor Prp18"/>
    <property type="match status" value="1"/>
</dbReference>
<evidence type="ECO:0000256" key="1">
    <source>
        <dbReference type="ARBA" id="ARBA00004180"/>
    </source>
</evidence>
<dbReference type="PANTHER" id="PTHR13923:SF11">
    <property type="entry name" value="SECRETORY 31, ISOFORM D"/>
    <property type="match status" value="1"/>
</dbReference>
<dbReference type="GO" id="GO:0005789">
    <property type="term" value="C:endoplasmic reticulum membrane"/>
    <property type="evidence" value="ECO:0007669"/>
    <property type="project" value="UniProtKB-SubCell"/>
</dbReference>
<feature type="compositionally biased region" description="Polar residues" evidence="18">
    <location>
        <begin position="515"/>
        <end position="525"/>
    </location>
</feature>
<dbReference type="GO" id="GO:0090110">
    <property type="term" value="P:COPII-coated vesicle cargo loading"/>
    <property type="evidence" value="ECO:0007669"/>
    <property type="project" value="TreeGrafter"/>
</dbReference>
<evidence type="ECO:0000256" key="8">
    <source>
        <dbReference type="ARBA" id="ARBA00022824"/>
    </source>
</evidence>
<evidence type="ECO:0000256" key="10">
    <source>
        <dbReference type="ARBA" id="ARBA00022927"/>
    </source>
</evidence>
<dbReference type="GO" id="GO:0005198">
    <property type="term" value="F:structural molecule activity"/>
    <property type="evidence" value="ECO:0007669"/>
    <property type="project" value="TreeGrafter"/>
</dbReference>
<dbReference type="FunFam" id="2.130.10.10:FF:000009">
    <property type="entry name" value="Protein transport protein Sec31A isoform A"/>
    <property type="match status" value="1"/>
</dbReference>
<evidence type="ECO:0000256" key="7">
    <source>
        <dbReference type="ARBA" id="ARBA00022737"/>
    </source>
</evidence>
<keyword evidence="10" id="KW-0653">Protein transport</keyword>
<dbReference type="GO" id="GO:0007029">
    <property type="term" value="P:endoplasmic reticulum organization"/>
    <property type="evidence" value="ECO:0007669"/>
    <property type="project" value="TreeGrafter"/>
</dbReference>
<feature type="compositionally biased region" description="Low complexity" evidence="18">
    <location>
        <begin position="902"/>
        <end position="918"/>
    </location>
</feature>
<evidence type="ECO:0000256" key="2">
    <source>
        <dbReference type="ARBA" id="ARBA00004406"/>
    </source>
</evidence>
<dbReference type="Proteomes" id="UP001152759">
    <property type="component" value="Chromosome 3"/>
</dbReference>
<dbReference type="PROSITE" id="PS00678">
    <property type="entry name" value="WD_REPEATS_1"/>
    <property type="match status" value="1"/>
</dbReference>
<dbReference type="SUPFAM" id="SSF47938">
    <property type="entry name" value="Functional domain of the splicing factor Prp18"/>
    <property type="match status" value="1"/>
</dbReference>
<dbReference type="Pfam" id="PF12931">
    <property type="entry name" value="TPR_Sec16"/>
    <property type="match status" value="1"/>
</dbReference>
<accession>A0A9P0A7T0</accession>
<evidence type="ECO:0000256" key="18">
    <source>
        <dbReference type="SAM" id="MobiDB-lite"/>
    </source>
</evidence>
<keyword evidence="12" id="KW-0968">Cytoplasmic vesicle</keyword>
<comment type="subcellular location">
    <subcellularLocation>
        <location evidence="1">Cytoplasmic vesicle membrane</location>
        <topology evidence="1">Peripheral membrane protein</topology>
        <orientation evidence="1">Cytoplasmic side</orientation>
    </subcellularLocation>
    <subcellularLocation>
        <location evidence="2">Endoplasmic reticulum membrane</location>
        <topology evidence="2">Peripheral membrane protein</topology>
    </subcellularLocation>
</comment>
<dbReference type="InterPro" id="IPR015943">
    <property type="entry name" value="WD40/YVTN_repeat-like_dom_sf"/>
</dbReference>
<feature type="compositionally biased region" description="Low complexity" evidence="18">
    <location>
        <begin position="503"/>
        <end position="514"/>
    </location>
</feature>
<dbReference type="SMART" id="SM00320">
    <property type="entry name" value="WD40"/>
    <property type="match status" value="6"/>
</dbReference>
<dbReference type="SUPFAM" id="SSF50978">
    <property type="entry name" value="WD40 repeat-like"/>
    <property type="match status" value="1"/>
</dbReference>
<keyword evidence="7" id="KW-0677">Repeat</keyword>
<evidence type="ECO:0000256" key="9">
    <source>
        <dbReference type="ARBA" id="ARBA00022892"/>
    </source>
</evidence>
<evidence type="ECO:0000256" key="6">
    <source>
        <dbReference type="ARBA" id="ARBA00022574"/>
    </source>
</evidence>
<dbReference type="AlphaFoldDB" id="A0A9P0A7T0"/>
<keyword evidence="4" id="KW-0813">Transport</keyword>
<dbReference type="PROSITE" id="PS50082">
    <property type="entry name" value="WD_REPEATS_2"/>
    <property type="match status" value="2"/>
</dbReference>
<feature type="repeat" description="WD" evidence="17">
    <location>
        <begin position="253"/>
        <end position="295"/>
    </location>
</feature>
<feature type="region of interest" description="Disordered" evidence="18">
    <location>
        <begin position="806"/>
        <end position="963"/>
    </location>
</feature>
<dbReference type="PANTHER" id="PTHR13923">
    <property type="entry name" value="SEC31-RELATED PROTEIN"/>
    <property type="match status" value="1"/>
</dbReference>
<dbReference type="InterPro" id="IPR024298">
    <property type="entry name" value="Sec16_Sec23-bd"/>
</dbReference>
<evidence type="ECO:0000256" key="16">
    <source>
        <dbReference type="ARBA" id="ARBA00043112"/>
    </source>
</evidence>
<evidence type="ECO:0000256" key="13">
    <source>
        <dbReference type="ARBA" id="ARBA00025471"/>
    </source>
</evidence>
<feature type="compositionally biased region" description="Low complexity" evidence="18">
    <location>
        <begin position="526"/>
        <end position="541"/>
    </location>
</feature>
<protein>
    <recommendedName>
        <fullName evidence="14">Protein transport protein Sec31A</fullName>
    </recommendedName>
    <alternativeName>
        <fullName evidence="16">SEC31-like protein 1</fullName>
    </alternativeName>
    <alternativeName>
        <fullName evidence="15">SEC31-related protein A</fullName>
    </alternativeName>
</protein>
<keyword evidence="9" id="KW-0931">ER-Golgi transport</keyword>
<evidence type="ECO:0000256" key="5">
    <source>
        <dbReference type="ARBA" id="ARBA00022490"/>
    </source>
</evidence>
<dbReference type="InterPro" id="IPR019775">
    <property type="entry name" value="WD40_repeat_CS"/>
</dbReference>
<dbReference type="GO" id="GO:0030127">
    <property type="term" value="C:COPII vesicle coat"/>
    <property type="evidence" value="ECO:0007669"/>
    <property type="project" value="TreeGrafter"/>
</dbReference>
<dbReference type="Gene3D" id="1.25.40.1030">
    <property type="match status" value="1"/>
</dbReference>
<feature type="compositionally biased region" description="Low complexity" evidence="18">
    <location>
        <begin position="1012"/>
        <end position="1025"/>
    </location>
</feature>
<keyword evidence="5" id="KW-0963">Cytoplasm</keyword>
<evidence type="ECO:0000256" key="4">
    <source>
        <dbReference type="ARBA" id="ARBA00022448"/>
    </source>
</evidence>
<keyword evidence="8" id="KW-0256">Endoplasmic reticulum</keyword>
<keyword evidence="21" id="KW-1185">Reference proteome</keyword>
<evidence type="ECO:0000256" key="12">
    <source>
        <dbReference type="ARBA" id="ARBA00023329"/>
    </source>
</evidence>
<proteinExistence type="inferred from homology"/>
<reference evidence="20" key="1">
    <citation type="submission" date="2021-12" db="EMBL/GenBank/DDBJ databases">
        <authorList>
            <person name="King R."/>
        </authorList>
    </citation>
    <scope>NUCLEOTIDE SEQUENCE</scope>
</reference>
<dbReference type="EMBL" id="OU963864">
    <property type="protein sequence ID" value="CAH0386488.1"/>
    <property type="molecule type" value="Genomic_DNA"/>
</dbReference>
<gene>
    <name evidence="20" type="ORF">BEMITA_LOCUS5600</name>
</gene>
<evidence type="ECO:0000256" key="3">
    <source>
        <dbReference type="ARBA" id="ARBA00009358"/>
    </source>
</evidence>
<evidence type="ECO:0000256" key="17">
    <source>
        <dbReference type="PROSITE-ProRule" id="PRU00221"/>
    </source>
</evidence>
<dbReference type="Gene3D" id="2.130.10.10">
    <property type="entry name" value="YVTN repeat-like/Quinoprotein amine dehydrogenase"/>
    <property type="match status" value="1"/>
</dbReference>
<feature type="repeat" description="WD" evidence="17">
    <location>
        <begin position="116"/>
        <end position="158"/>
    </location>
</feature>
<comment type="similarity">
    <text evidence="3">Belongs to the WD repeat SEC31 family.</text>
</comment>
<feature type="region of interest" description="Disordered" evidence="18">
    <location>
        <begin position="502"/>
        <end position="541"/>
    </location>
</feature>
<feature type="domain" description="Sec16 Sec23-binding" evidence="19">
    <location>
        <begin position="552"/>
        <end position="744"/>
    </location>
</feature>
<feature type="compositionally biased region" description="Polar residues" evidence="18">
    <location>
        <begin position="943"/>
        <end position="958"/>
    </location>
</feature>
<sequence>MKVKELDRTVNVAWSPATLHPILLATGTAAQQFDASFSTAAALEVYSLNLTEPGLDMTLVASTPNEHKFHKLAWGACGLGSDNADGIIVGGCDDGRVQMYNVSKLLKGENSIIARQDKHSGAVRAIEFNSFQTNLLATGASDSEIFIWDLNNTSVPMTPGTKFQPAEDVVWVAWNTQVQHILASTFPTRCVVWDLRKNEPIIKLSDSTSRVRWKVVAWNPDVATQLCLASEEDQSPVIQLWDLRFATSPIKTLEGHQRGVLSISWCSQDSDLLASCGKDDKLFVWNPNSSHQTGEIVCELSTSNQWSFEVSWCPRNPFLISNSSFDGHCSIYSLSGGQCQAPTTNKIADSFPGMERLTQAQPIDQPTYHSVVDLRKPPKWLSRPAGASFAFGGRLVFFTSAEKKVFMSQVVTEPEIIKRSDELEVALQSGQYIEYCQNKVASHSDPHTQDIWNFIGANFQVDSRAQMLNLLGFTEESISNQLSKLVNKSLSIKQPADGDFSKDNFSQFNNDQQNETNLNSASPFDSISRSSLSPQSSPIKISSGDDVDGTICKALLMGNIKDAVEVCLSESRFADALVLAKTAGEEIYSRTLSKYFHNQRSNLSSIISAVVTNDWAPVVSTCDVSSWKEVLAGLLTYCNDDELAALCVKLGERLKTEGSPNCALKAELCYICAGNIQMLADAWKNDSFSPAKIQDIAELVVVLKEALQIRGKPVNVSGHLAIIMTQYAEILVTQGALKAALDYLRSSDEERINDLRERLEIALGHKQLNAQPVRSNNLYGRQSLGNIPPYSTSNFQQSPAMQFGQYTPSGASYKSPASGFPPVNNQQNHLNPMYGSAQQTTPLFNPPGSTTKPPVAPSPFSPSVMQPSFNSPSMAPPPTAAPSTLNPVTPASSALPPPPLPASGSFSGGKSSPGPSLSAQGGVSSRSKYVVDPSVQSGYGGYRSQTPAPITAQPSFSTGPAHPGFMNVNQPAYGDVAASSMPFTPPASSAMYGGAQSQFVPNADVPPVVNRPYGPTAATNAAPPGWNDPPSLSASSRQQSRQDFAPQNPITHPLFGATPQEQVMSPPTNYPQMNGGYRDQFNATPSYQPTYQPQAVAHAPEIMKSEPEPPRPKAPIPAEHQQLQTVLEDLRNRCYNTAQNPQSKRKLEEISRKLETLYDALRESKLSNNTLSSLHQLVQLIQMGDYNSALALYTQLASGPDFAQIASFMPGIKILIQSALQMNIYLQ</sequence>
<dbReference type="PROSITE" id="PS50294">
    <property type="entry name" value="WD_REPEATS_REGION"/>
    <property type="match status" value="2"/>
</dbReference>
<evidence type="ECO:0000313" key="21">
    <source>
        <dbReference type="Proteomes" id="UP001152759"/>
    </source>
</evidence>
<organism evidence="20 21">
    <name type="scientific">Bemisia tabaci</name>
    <name type="common">Sweetpotato whitefly</name>
    <name type="synonym">Aleurodes tabaci</name>
    <dbReference type="NCBI Taxonomy" id="7038"/>
    <lineage>
        <taxon>Eukaryota</taxon>
        <taxon>Metazoa</taxon>
        <taxon>Ecdysozoa</taxon>
        <taxon>Arthropoda</taxon>
        <taxon>Hexapoda</taxon>
        <taxon>Insecta</taxon>
        <taxon>Pterygota</taxon>
        <taxon>Neoptera</taxon>
        <taxon>Paraneoptera</taxon>
        <taxon>Hemiptera</taxon>
        <taxon>Sternorrhyncha</taxon>
        <taxon>Aleyrodoidea</taxon>
        <taxon>Aleyrodidae</taxon>
        <taxon>Aleyrodinae</taxon>
        <taxon>Bemisia</taxon>
    </lineage>
</organism>
<name>A0A9P0A7T0_BEMTA</name>
<dbReference type="Pfam" id="PF00400">
    <property type="entry name" value="WD40"/>
    <property type="match status" value="2"/>
</dbReference>
<evidence type="ECO:0000259" key="19">
    <source>
        <dbReference type="Pfam" id="PF12931"/>
    </source>
</evidence>
<dbReference type="InterPro" id="IPR040251">
    <property type="entry name" value="SEC31-like"/>
</dbReference>
<feature type="region of interest" description="Disordered" evidence="18">
    <location>
        <begin position="1011"/>
        <end position="1061"/>
    </location>
</feature>
<dbReference type="InterPro" id="IPR036322">
    <property type="entry name" value="WD40_repeat_dom_sf"/>
</dbReference>
<keyword evidence="11" id="KW-0472">Membrane</keyword>
<comment type="function">
    <text evidence="13">Component of the coat protein complex II (COPII) which promotes the formation of transport vesicles from the endoplasmic reticulum (ER). The coat has two main functions, the physical deformation of the endoplasmic reticulum membrane into vesicles and the selection of cargo molecules.</text>
</comment>
<evidence type="ECO:0000256" key="11">
    <source>
        <dbReference type="ARBA" id="ARBA00023136"/>
    </source>
</evidence>